<name>A0ABT3ZMC8_9BURK</name>
<feature type="compositionally biased region" description="Low complexity" evidence="1">
    <location>
        <begin position="53"/>
        <end position="67"/>
    </location>
</feature>
<keyword evidence="3" id="KW-1185">Reference proteome</keyword>
<dbReference type="EMBL" id="JAPMXC010000001">
    <property type="protein sequence ID" value="MCY0387704.1"/>
    <property type="molecule type" value="Genomic_DNA"/>
</dbReference>
<dbReference type="Proteomes" id="UP001082899">
    <property type="component" value="Unassembled WGS sequence"/>
</dbReference>
<proteinExistence type="predicted"/>
<feature type="region of interest" description="Disordered" evidence="1">
    <location>
        <begin position="1"/>
        <end position="23"/>
    </location>
</feature>
<feature type="compositionally biased region" description="Gly residues" evidence="1">
    <location>
        <begin position="132"/>
        <end position="142"/>
    </location>
</feature>
<dbReference type="RefSeq" id="WP_267847428.1">
    <property type="nucleotide sequence ID" value="NZ_JAPMXC010000001.1"/>
</dbReference>
<gene>
    <name evidence="2" type="ORF">OVY01_10750</name>
</gene>
<evidence type="ECO:0000256" key="1">
    <source>
        <dbReference type="SAM" id="MobiDB-lite"/>
    </source>
</evidence>
<reference evidence="2" key="1">
    <citation type="submission" date="2022-11" db="EMBL/GenBank/DDBJ databases">
        <title>Robbsia betulipollinis sp. nov., isolated from pollen of birch (Betula pendula).</title>
        <authorList>
            <person name="Shi H."/>
            <person name="Ambika Manirajan B."/>
            <person name="Ratering S."/>
            <person name="Geissler-Plaum R."/>
            <person name="Schnell S."/>
        </authorList>
    </citation>
    <scope>NUCLEOTIDE SEQUENCE</scope>
    <source>
        <strain evidence="2">Bb-Pol-6</strain>
    </source>
</reference>
<accession>A0ABT3ZMC8</accession>
<feature type="region of interest" description="Disordered" evidence="1">
    <location>
        <begin position="46"/>
        <end position="142"/>
    </location>
</feature>
<protein>
    <recommendedName>
        <fullName evidence="4">Beta-xylosidase</fullName>
    </recommendedName>
</protein>
<evidence type="ECO:0000313" key="3">
    <source>
        <dbReference type="Proteomes" id="UP001082899"/>
    </source>
</evidence>
<organism evidence="2 3">
    <name type="scientific">Robbsia betulipollinis</name>
    <dbReference type="NCBI Taxonomy" id="2981849"/>
    <lineage>
        <taxon>Bacteria</taxon>
        <taxon>Pseudomonadati</taxon>
        <taxon>Pseudomonadota</taxon>
        <taxon>Betaproteobacteria</taxon>
        <taxon>Burkholderiales</taxon>
        <taxon>Burkholderiaceae</taxon>
        <taxon>Robbsia</taxon>
    </lineage>
</organism>
<evidence type="ECO:0000313" key="2">
    <source>
        <dbReference type="EMBL" id="MCY0387704.1"/>
    </source>
</evidence>
<evidence type="ECO:0008006" key="4">
    <source>
        <dbReference type="Google" id="ProtNLM"/>
    </source>
</evidence>
<sequence length="142" mass="14101">MKNTLGNTFRTTPIATARQTPGARRAAPAIIALMLALAGFGSVAEAQTGPITSGNSDGSGSGSSISGGASGQTPDGRNSAMGAQAQASTRTVVEGSEKPTAEHPANNRRSKSASHKSTKKSEGSSGFEKGMYGTGTGSTGNK</sequence>
<feature type="compositionally biased region" description="Polar residues" evidence="1">
    <location>
        <begin position="1"/>
        <end position="19"/>
    </location>
</feature>
<comment type="caution">
    <text evidence="2">The sequence shown here is derived from an EMBL/GenBank/DDBJ whole genome shotgun (WGS) entry which is preliminary data.</text>
</comment>
<feature type="compositionally biased region" description="Basic residues" evidence="1">
    <location>
        <begin position="106"/>
        <end position="118"/>
    </location>
</feature>